<gene>
    <name evidence="1" type="ORF">M407DRAFT_41210</name>
</gene>
<feature type="non-terminal residue" evidence="1">
    <location>
        <position position="86"/>
    </location>
</feature>
<evidence type="ECO:0008006" key="3">
    <source>
        <dbReference type="Google" id="ProtNLM"/>
    </source>
</evidence>
<keyword evidence="2" id="KW-1185">Reference proteome</keyword>
<proteinExistence type="predicted"/>
<dbReference type="STRING" id="1051891.A0A0C3Q6D9"/>
<accession>A0A0C3Q6D9</accession>
<dbReference type="Proteomes" id="UP000054248">
    <property type="component" value="Unassembled WGS sequence"/>
</dbReference>
<dbReference type="EMBL" id="KN823052">
    <property type="protein sequence ID" value="KIO24915.1"/>
    <property type="molecule type" value="Genomic_DNA"/>
</dbReference>
<dbReference type="HOGENOM" id="CLU_157433_1_0_1"/>
<protein>
    <recommendedName>
        <fullName evidence="3">SH3 domain-containing protein</fullName>
    </recommendedName>
</protein>
<evidence type="ECO:0000313" key="2">
    <source>
        <dbReference type="Proteomes" id="UP000054248"/>
    </source>
</evidence>
<evidence type="ECO:0000313" key="1">
    <source>
        <dbReference type="EMBL" id="KIO24915.1"/>
    </source>
</evidence>
<reference evidence="1 2" key="1">
    <citation type="submission" date="2014-04" db="EMBL/GenBank/DDBJ databases">
        <authorList>
            <consortium name="DOE Joint Genome Institute"/>
            <person name="Kuo A."/>
            <person name="Girlanda M."/>
            <person name="Perotto S."/>
            <person name="Kohler A."/>
            <person name="Nagy L.G."/>
            <person name="Floudas D."/>
            <person name="Copeland A."/>
            <person name="Barry K.W."/>
            <person name="Cichocki N."/>
            <person name="Veneault-Fourrey C."/>
            <person name="LaButti K."/>
            <person name="Lindquist E.A."/>
            <person name="Lipzen A."/>
            <person name="Lundell T."/>
            <person name="Morin E."/>
            <person name="Murat C."/>
            <person name="Sun H."/>
            <person name="Tunlid A."/>
            <person name="Henrissat B."/>
            <person name="Grigoriev I.V."/>
            <person name="Hibbett D.S."/>
            <person name="Martin F."/>
            <person name="Nordberg H.P."/>
            <person name="Cantor M.N."/>
            <person name="Hua S.X."/>
        </authorList>
    </citation>
    <scope>NUCLEOTIDE SEQUENCE [LARGE SCALE GENOMIC DNA]</scope>
    <source>
        <strain evidence="1 2">MUT 4182</strain>
    </source>
</reference>
<organism evidence="1 2">
    <name type="scientific">Tulasnella calospora MUT 4182</name>
    <dbReference type="NCBI Taxonomy" id="1051891"/>
    <lineage>
        <taxon>Eukaryota</taxon>
        <taxon>Fungi</taxon>
        <taxon>Dikarya</taxon>
        <taxon>Basidiomycota</taxon>
        <taxon>Agaricomycotina</taxon>
        <taxon>Agaricomycetes</taxon>
        <taxon>Cantharellales</taxon>
        <taxon>Tulasnellaceae</taxon>
        <taxon>Tulasnella</taxon>
    </lineage>
</organism>
<reference evidence="2" key="2">
    <citation type="submission" date="2015-01" db="EMBL/GenBank/DDBJ databases">
        <title>Evolutionary Origins and Diversification of the Mycorrhizal Mutualists.</title>
        <authorList>
            <consortium name="DOE Joint Genome Institute"/>
            <consortium name="Mycorrhizal Genomics Consortium"/>
            <person name="Kohler A."/>
            <person name="Kuo A."/>
            <person name="Nagy L.G."/>
            <person name="Floudas D."/>
            <person name="Copeland A."/>
            <person name="Barry K.W."/>
            <person name="Cichocki N."/>
            <person name="Veneault-Fourrey C."/>
            <person name="LaButti K."/>
            <person name="Lindquist E.A."/>
            <person name="Lipzen A."/>
            <person name="Lundell T."/>
            <person name="Morin E."/>
            <person name="Murat C."/>
            <person name="Riley R."/>
            <person name="Ohm R."/>
            <person name="Sun H."/>
            <person name="Tunlid A."/>
            <person name="Henrissat B."/>
            <person name="Grigoriev I.V."/>
            <person name="Hibbett D.S."/>
            <person name="Martin F."/>
        </authorList>
    </citation>
    <scope>NUCLEOTIDE SEQUENCE [LARGE SCALE GENOMIC DNA]</scope>
    <source>
        <strain evidence="2">MUT 4182</strain>
    </source>
</reference>
<dbReference type="AlphaFoldDB" id="A0A0C3Q6D9"/>
<dbReference type="InterPro" id="IPR036028">
    <property type="entry name" value="SH3-like_dom_sf"/>
</dbReference>
<dbReference type="SUPFAM" id="SSF50044">
    <property type="entry name" value="SH3-domain"/>
    <property type="match status" value="1"/>
</dbReference>
<dbReference type="OrthoDB" id="159449at2759"/>
<sequence length="86" mass="9348">MDASELSRWKRFAAKGGIGACTAIVDCAAETPGDLMFFQDDEITVLMPIEGQEGRYMGYCEGVVGQFTAADVRFHGPLKISVASRR</sequence>
<name>A0A0C3Q6D9_9AGAM</name>